<evidence type="ECO:0000256" key="5">
    <source>
        <dbReference type="ARBA" id="ARBA00023315"/>
    </source>
</evidence>
<dbReference type="EMBL" id="ML996231">
    <property type="protein sequence ID" value="KAF2729916.1"/>
    <property type="molecule type" value="Genomic_DNA"/>
</dbReference>
<dbReference type="InterPro" id="IPR014031">
    <property type="entry name" value="Ketoacyl_synth_C"/>
</dbReference>
<name>A0A9P4UYC9_9PLEO</name>
<accession>A0A9P4UYC9</accession>
<dbReference type="InterPro" id="IPR049900">
    <property type="entry name" value="PKS_mFAS_DH"/>
</dbReference>
<dbReference type="Gene3D" id="3.40.47.10">
    <property type="match status" value="1"/>
</dbReference>
<dbReference type="Pfam" id="PF07993">
    <property type="entry name" value="NAD_binding_4"/>
    <property type="match status" value="1"/>
</dbReference>
<sequence>MASGIPLPANAETVLLFGSQALDFDQHAFRQLSTSIVNSPDHAWALRTIDELPELWETICNELPQLRTAPGVAHLSKLGSWVRKGKLETAMLPNTLLSPLVVIVQLTQYAAFAAMREEEALPPSETAYVSVAYDDGRASVTASRRSVTGLRQELEATGFTVTEIGLRGRFHTERHGAGLEALTAFCASHPEFTLPDAATLKTGARSNSGQSSIANGPLHDMALKAILLEKSRWYATFAKVQATRLADKGSRVICFGPERCIPPSLLRGLGDQVLYPEDVLSWQPRSPNDIAVVGMSINVAGADDAGEMWSLLAEGKSQHKPVPSERFGFETIFREKDAASRTWYGNFLNHHDSFDHKYFKKAPREAASMDPQQRLLLQAAEQALQQSGYFSTSAHRTDKHIGCFIGLCGTDYDNNIACHQPNAFTATGTLRSFIAGKVSHYFGWTGPGLTVDTACSSSAVAVHQACRAILAGECNAALAGGTNVMTQPLLFQNLAGASFLSQTGQCKPFDALADGYCRGEAIAAVFLKKVSAALEDGDQILGVIASTAVYQNQNCTPIVVPNSPSLSGLFRDTLDKSGLEPSQVSVVEAHGTGTPVGDPAEFDSVRNVFGGFPRPLQLGSVKGLVGHTEGTSGAVSLIKVLLMMQKGRIPPQASFARINPAISTKPADNIHISTHLRPWDVDFKAALINNYGASGSNASMLVTQAPRSSKSIARKSLLPAGISLPFWICGLDDRSTRAYASKLRAFLKTDSAATNVADASFNLARQSNRSLEKGVIFNCRSVQELEQKLAGFENATDTTMFTTTIPSERPVILCFGGQISTFVGLDRQVYENVTVLRNYLDRCDAMARKLDIGSIYPAVFQKEPIQDIVSLQTALFALQYSTAKSWIECGIRPAAVVGHSFGELTALCVSGALSLRDAMRIISRRAKIIRDNWGPDKGSMLACEADIEEVNKVLSDSGTPATVACFNGPRSHTIAGSTKCIDMVVETILKKYSSLRFKRLNVSNAFHSALVQPLIADLIKVCEHVTFHKPTIPVELCTQSASEGSFSTNFVADHLRNPVYFNHAIQRLAEKHSAAIWLEAGSNATVTSMASKALGASSASHHHFQAINISSPSSLQKLVDNTITLWRAGIRVAYWPHSKFQTYEYATMLMPPYQFDRQRHWLELKDPPRMAAALASHVEAQSSQQTLPTSLWTFTGYQDTKQRLARFRVNTMIPKYEEIVAGHTIAGTAPICPATVQIDIAIEAVSSLHTELASTSLLPQVRNVINLVPVCVDPARSVWLEVEVMEATRRTWSWRMTSTGPSGAAPTTHVTGEILFRRQDDLQYQLEFARYERLVNHKRCIDVLHSEDADEVMQGRSIYRAFASVVDYSEQYFGLQKLVGKGLESAGRVVKKHSGETWLDAFLCDAFCQVGGIWANCMTDKNPNNIFIANGIEQWTRSPKFFKEGIEQSTERWHVFGTHSPSADGSSFLSDLFVFDAKSGALAEVILGIKYAKVPRASMGKLLDRLTAPGAPAPAASASPAVITPEVTQQSSSPSNKKEANKDSSDISAELITKIKLILADISGLEVNEIKEDVELADIGVDSLMGMEMAREIETSFKCSLIQEELMLVTDFPSLLKCLKSSLGLENEVDSSDDSASDLYDSSDSGYTTPESVHTNATSPLPTPDESNSAKLLSVDLQLDHSTILEAFGEAKILTDKLIEEQNAQGYLHSIIPRQDQFCVALSVEVFRELGCDLVTAKLGQELPRIPHAPDQAKFAQYLYSILESSRLVNLDHGVMTRTHVAVPPKPSSELLKELIQKYPEHACSNELAYWTGSHLAGILTGKEDGIKLIFGTERGRELVSGVYADFPLNKLYYKQMGIFLSNLGSKILERNQGQGPLKILEMGAGTGATTKNLLPVLANLGIPVEYTFTDLAPSFIAAARKKFKEFSFVKFRVHDIEKAPAADLVHSQHIVIASNAIHATRSLPKSTKHVRDMLRPDGLLLLLEMTQPMLWCDIIFGVFEGWWLFEDGREHAVASPDRWERDLHSAGYGHVDWSDGHTPEVNLERVIMATASGTQLQRLPRQVPAPKACPSLGHKARRAITDEYIQESVKDFSIPLPSSDSNSTIRKNSVLITGASGSLGAHMVAHFANLPDVDSVVCLNRRVGGSVPEQRQHDSLRSKGISLDQNALSKLRVFEADISKSWLGLTRAVYEDLTRSVTHIVHNAWPMNAKKPLKTFEQQFQLLRNLLDFAADISAYLPPTSKVSFQLISSIATVGHYPLHTGSAHIPEERMTIESVLPNGYGDAKFTCERMLDETLHQHPDRFRTMVVRLGQVAGSTSSGYWNTKEHLSFLVKSSQTLRVLPALQGPLSWTPVDDVAAACADLVLADNTPHPVYHIDNPVRQPWEHALPVLARELDIPRDRIVPFEEWIRRVRAFPGNAETENPAALLVDFLEGDFVRMSCGGVLLETGRAREHSERMRGVGRVGEETMRRYIEAWKDSGFLF</sequence>
<evidence type="ECO:0000259" key="10">
    <source>
        <dbReference type="PROSITE" id="PS52019"/>
    </source>
</evidence>
<dbReference type="InterPro" id="IPR020841">
    <property type="entry name" value="PKS_Beta-ketoAc_synthase_dom"/>
</dbReference>
<evidence type="ECO:0000259" key="8">
    <source>
        <dbReference type="PROSITE" id="PS50075"/>
    </source>
</evidence>
<dbReference type="InterPro" id="IPR016039">
    <property type="entry name" value="Thiolase-like"/>
</dbReference>
<dbReference type="Gene3D" id="3.40.50.150">
    <property type="entry name" value="Vaccinia Virus protein VP39"/>
    <property type="match status" value="1"/>
</dbReference>
<feature type="domain" description="PKS/mFAS DH" evidence="10">
    <location>
        <begin position="1188"/>
        <end position="1500"/>
    </location>
</feature>
<evidence type="ECO:0000256" key="2">
    <source>
        <dbReference type="ARBA" id="ARBA00022553"/>
    </source>
</evidence>
<dbReference type="SUPFAM" id="SSF55048">
    <property type="entry name" value="Probable ACP-binding domain of malonyl-CoA ACP transacylase"/>
    <property type="match status" value="1"/>
</dbReference>
<dbReference type="GO" id="GO:0016746">
    <property type="term" value="F:acyltransferase activity"/>
    <property type="evidence" value="ECO:0007669"/>
    <property type="project" value="UniProtKB-KW"/>
</dbReference>
<feature type="region of interest" description="Disordered" evidence="7">
    <location>
        <begin position="1514"/>
        <end position="1543"/>
    </location>
</feature>
<dbReference type="InterPro" id="IPR042104">
    <property type="entry name" value="PKS_dehydratase_sf"/>
</dbReference>
<keyword evidence="2" id="KW-0597">Phosphoprotein</keyword>
<dbReference type="InterPro" id="IPR050444">
    <property type="entry name" value="Polyketide_Synthase"/>
</dbReference>
<keyword evidence="3" id="KW-0808">Transferase</keyword>
<evidence type="ECO:0000256" key="4">
    <source>
        <dbReference type="ARBA" id="ARBA00023268"/>
    </source>
</evidence>
<feature type="region of interest" description="C-terminal hotdog fold" evidence="6">
    <location>
        <begin position="1349"/>
        <end position="1500"/>
    </location>
</feature>
<dbReference type="SMART" id="SM00827">
    <property type="entry name" value="PKS_AT"/>
    <property type="match status" value="1"/>
</dbReference>
<dbReference type="Gene3D" id="1.10.1200.10">
    <property type="entry name" value="ACP-like"/>
    <property type="match status" value="1"/>
</dbReference>
<dbReference type="SUPFAM" id="SSF47336">
    <property type="entry name" value="ACP-like"/>
    <property type="match status" value="1"/>
</dbReference>
<keyword evidence="12" id="KW-1185">Reference proteome</keyword>
<proteinExistence type="predicted"/>
<feature type="active site" description="Proton acceptor; for dehydratase activity" evidence="6">
    <location>
        <position position="1223"/>
    </location>
</feature>
<organism evidence="11 12">
    <name type="scientific">Polyplosphaeria fusca</name>
    <dbReference type="NCBI Taxonomy" id="682080"/>
    <lineage>
        <taxon>Eukaryota</taxon>
        <taxon>Fungi</taxon>
        <taxon>Dikarya</taxon>
        <taxon>Ascomycota</taxon>
        <taxon>Pezizomycotina</taxon>
        <taxon>Dothideomycetes</taxon>
        <taxon>Pleosporomycetidae</taxon>
        <taxon>Pleosporales</taxon>
        <taxon>Tetraplosphaeriaceae</taxon>
        <taxon>Polyplosphaeria</taxon>
    </lineage>
</organism>
<dbReference type="Gene3D" id="3.40.366.10">
    <property type="entry name" value="Malonyl-Coenzyme A Acyl Carrier Protein, domain 2"/>
    <property type="match status" value="2"/>
</dbReference>
<feature type="domain" description="Ketosynthase family 3 (KS3)" evidence="9">
    <location>
        <begin position="287"/>
        <end position="704"/>
    </location>
</feature>
<dbReference type="SUPFAM" id="SSF51735">
    <property type="entry name" value="NAD(P)-binding Rossmann-fold domains"/>
    <property type="match status" value="1"/>
</dbReference>
<reference evidence="11" key="1">
    <citation type="journal article" date="2020" name="Stud. Mycol.">
        <title>101 Dothideomycetes genomes: a test case for predicting lifestyles and emergence of pathogens.</title>
        <authorList>
            <person name="Haridas S."/>
            <person name="Albert R."/>
            <person name="Binder M."/>
            <person name="Bloem J."/>
            <person name="Labutti K."/>
            <person name="Salamov A."/>
            <person name="Andreopoulos B."/>
            <person name="Baker S."/>
            <person name="Barry K."/>
            <person name="Bills G."/>
            <person name="Bluhm B."/>
            <person name="Cannon C."/>
            <person name="Castanera R."/>
            <person name="Culley D."/>
            <person name="Daum C."/>
            <person name="Ezra D."/>
            <person name="Gonzalez J."/>
            <person name="Henrissat B."/>
            <person name="Kuo A."/>
            <person name="Liang C."/>
            <person name="Lipzen A."/>
            <person name="Lutzoni F."/>
            <person name="Magnuson J."/>
            <person name="Mondo S."/>
            <person name="Nolan M."/>
            <person name="Ohm R."/>
            <person name="Pangilinan J."/>
            <person name="Park H.-J."/>
            <person name="Ramirez L."/>
            <person name="Alfaro M."/>
            <person name="Sun H."/>
            <person name="Tritt A."/>
            <person name="Yoshinaga Y."/>
            <person name="Zwiers L.-H."/>
            <person name="Turgeon B."/>
            <person name="Goodwin S."/>
            <person name="Spatafora J."/>
            <person name="Crous P."/>
            <person name="Grigoriev I."/>
        </authorList>
    </citation>
    <scope>NUCLEOTIDE SEQUENCE</scope>
    <source>
        <strain evidence="11">CBS 125425</strain>
    </source>
</reference>
<dbReference type="Gene3D" id="3.10.129.110">
    <property type="entry name" value="Polyketide synthase dehydratase"/>
    <property type="match status" value="1"/>
</dbReference>
<feature type="region of interest" description="Disordered" evidence="7">
    <location>
        <begin position="1627"/>
        <end position="1667"/>
    </location>
</feature>
<dbReference type="InterPro" id="IPR014030">
    <property type="entry name" value="Ketoacyl_synth_N"/>
</dbReference>
<dbReference type="Pfam" id="PF00698">
    <property type="entry name" value="Acyl_transf_1"/>
    <property type="match status" value="1"/>
</dbReference>
<evidence type="ECO:0000256" key="7">
    <source>
        <dbReference type="SAM" id="MobiDB-lite"/>
    </source>
</evidence>
<dbReference type="InterPro" id="IPR013217">
    <property type="entry name" value="Methyltransf_12"/>
</dbReference>
<keyword evidence="4" id="KW-0511">Multifunctional enzyme</keyword>
<dbReference type="PROSITE" id="PS52004">
    <property type="entry name" value="KS3_2"/>
    <property type="match status" value="1"/>
</dbReference>
<dbReference type="InterPro" id="IPR016035">
    <property type="entry name" value="Acyl_Trfase/lysoPLipase"/>
</dbReference>
<dbReference type="Pfam" id="PF00550">
    <property type="entry name" value="PP-binding"/>
    <property type="match status" value="1"/>
</dbReference>
<dbReference type="CDD" id="cd00833">
    <property type="entry name" value="PKS"/>
    <property type="match status" value="1"/>
</dbReference>
<dbReference type="InterPro" id="IPR009081">
    <property type="entry name" value="PP-bd_ACP"/>
</dbReference>
<dbReference type="SUPFAM" id="SSF53901">
    <property type="entry name" value="Thiolase-like"/>
    <property type="match status" value="1"/>
</dbReference>
<dbReference type="InterPro" id="IPR013120">
    <property type="entry name" value="FAR_NAD-bd"/>
</dbReference>
<dbReference type="PROSITE" id="PS52019">
    <property type="entry name" value="PKS_MFAS_DH"/>
    <property type="match status" value="1"/>
</dbReference>
<dbReference type="InterPro" id="IPR014043">
    <property type="entry name" value="Acyl_transferase_dom"/>
</dbReference>
<dbReference type="InterPro" id="IPR036736">
    <property type="entry name" value="ACP-like_sf"/>
</dbReference>
<dbReference type="Gene3D" id="3.30.70.3290">
    <property type="match status" value="1"/>
</dbReference>
<dbReference type="Gene3D" id="3.40.50.720">
    <property type="entry name" value="NAD(P)-binding Rossmann-like Domain"/>
    <property type="match status" value="1"/>
</dbReference>
<evidence type="ECO:0000313" key="11">
    <source>
        <dbReference type="EMBL" id="KAF2729916.1"/>
    </source>
</evidence>
<protein>
    <recommendedName>
        <fullName evidence="13">Polyketide synthase</fullName>
    </recommendedName>
</protein>
<keyword evidence="1" id="KW-0596">Phosphopantetheine</keyword>
<dbReference type="InterPro" id="IPR029063">
    <property type="entry name" value="SAM-dependent_MTases_sf"/>
</dbReference>
<evidence type="ECO:0000256" key="6">
    <source>
        <dbReference type="PROSITE-ProRule" id="PRU01363"/>
    </source>
</evidence>
<dbReference type="InterPro" id="IPR036291">
    <property type="entry name" value="NAD(P)-bd_dom_sf"/>
</dbReference>
<dbReference type="InterPro" id="IPR016036">
    <property type="entry name" value="Malonyl_transacylase_ACP-bd"/>
</dbReference>
<dbReference type="Pfam" id="PF00109">
    <property type="entry name" value="ketoacyl-synt"/>
    <property type="match status" value="1"/>
</dbReference>
<feature type="region of interest" description="N-terminal hotdog fold" evidence="6">
    <location>
        <begin position="1188"/>
        <end position="1321"/>
    </location>
</feature>
<dbReference type="OrthoDB" id="429813at2759"/>
<gene>
    <name evidence="11" type="ORF">EJ04DRAFT_587517</name>
</gene>
<dbReference type="InterPro" id="IPR041068">
    <property type="entry name" value="HTH_51"/>
</dbReference>
<dbReference type="Proteomes" id="UP000799444">
    <property type="component" value="Unassembled WGS sequence"/>
</dbReference>
<feature type="compositionally biased region" description="Polar residues" evidence="7">
    <location>
        <begin position="1526"/>
        <end position="1535"/>
    </location>
</feature>
<feature type="compositionally biased region" description="Polar residues" evidence="7">
    <location>
        <begin position="1646"/>
        <end position="1667"/>
    </location>
</feature>
<evidence type="ECO:0008006" key="13">
    <source>
        <dbReference type="Google" id="ProtNLM"/>
    </source>
</evidence>
<keyword evidence="5" id="KW-0012">Acyltransferase</keyword>
<feature type="domain" description="Carrier" evidence="8">
    <location>
        <begin position="1546"/>
        <end position="1623"/>
    </location>
</feature>
<dbReference type="SUPFAM" id="SSF53335">
    <property type="entry name" value="S-adenosyl-L-methionine-dependent methyltransferases"/>
    <property type="match status" value="1"/>
</dbReference>
<dbReference type="Pfam" id="PF18558">
    <property type="entry name" value="HTH_51"/>
    <property type="match status" value="1"/>
</dbReference>
<dbReference type="Pfam" id="PF08242">
    <property type="entry name" value="Methyltransf_12"/>
    <property type="match status" value="1"/>
</dbReference>
<dbReference type="InterPro" id="IPR006162">
    <property type="entry name" value="Ppantetheine_attach_site"/>
</dbReference>
<dbReference type="SMART" id="SM00825">
    <property type="entry name" value="PKS_KS"/>
    <property type="match status" value="1"/>
</dbReference>
<dbReference type="InterPro" id="IPR001227">
    <property type="entry name" value="Ac_transferase_dom_sf"/>
</dbReference>
<evidence type="ECO:0000259" key="9">
    <source>
        <dbReference type="PROSITE" id="PS52004"/>
    </source>
</evidence>
<evidence type="ECO:0000256" key="1">
    <source>
        <dbReference type="ARBA" id="ARBA00022450"/>
    </source>
</evidence>
<evidence type="ECO:0000313" key="12">
    <source>
        <dbReference type="Proteomes" id="UP000799444"/>
    </source>
</evidence>
<feature type="active site" description="Proton donor; for dehydratase activity" evidence="6">
    <location>
        <position position="1405"/>
    </location>
</feature>
<evidence type="ECO:0000256" key="3">
    <source>
        <dbReference type="ARBA" id="ARBA00022679"/>
    </source>
</evidence>
<dbReference type="PROSITE" id="PS50075">
    <property type="entry name" value="CARRIER"/>
    <property type="match status" value="1"/>
</dbReference>
<feature type="compositionally biased region" description="Acidic residues" evidence="7">
    <location>
        <begin position="1627"/>
        <end position="1636"/>
    </location>
</feature>
<dbReference type="Pfam" id="PF02801">
    <property type="entry name" value="Ketoacyl-synt_C"/>
    <property type="match status" value="1"/>
</dbReference>
<dbReference type="SUPFAM" id="SSF52151">
    <property type="entry name" value="FabD/lysophospholipase-like"/>
    <property type="match status" value="1"/>
</dbReference>
<dbReference type="GO" id="GO:0044550">
    <property type="term" value="P:secondary metabolite biosynthetic process"/>
    <property type="evidence" value="ECO:0007669"/>
    <property type="project" value="UniProtKB-ARBA"/>
</dbReference>
<dbReference type="PANTHER" id="PTHR45681">
    <property type="entry name" value="POLYKETIDE SYNTHASE 44-RELATED"/>
    <property type="match status" value="1"/>
</dbReference>
<dbReference type="PROSITE" id="PS00012">
    <property type="entry name" value="PHOSPHOPANTETHEINE"/>
    <property type="match status" value="1"/>
</dbReference>
<comment type="caution">
    <text evidence="11">The sequence shown here is derived from an EMBL/GenBank/DDBJ whole genome shotgun (WGS) entry which is preliminary data.</text>
</comment>
<dbReference type="CDD" id="cd02440">
    <property type="entry name" value="AdoMet_MTases"/>
    <property type="match status" value="1"/>
</dbReference>
<dbReference type="PANTHER" id="PTHR45681:SF6">
    <property type="entry name" value="POLYKETIDE SYNTHASE 37"/>
    <property type="match status" value="1"/>
</dbReference>